<dbReference type="Proteomes" id="UP000814128">
    <property type="component" value="Unassembled WGS sequence"/>
</dbReference>
<dbReference type="EMBL" id="MU273732">
    <property type="protein sequence ID" value="KAI0028663.1"/>
    <property type="molecule type" value="Genomic_DNA"/>
</dbReference>
<gene>
    <name evidence="1" type="ORF">K488DRAFT_89516</name>
</gene>
<evidence type="ECO:0000313" key="2">
    <source>
        <dbReference type="Proteomes" id="UP000814128"/>
    </source>
</evidence>
<proteinExistence type="predicted"/>
<reference evidence="1" key="2">
    <citation type="journal article" date="2022" name="New Phytol.">
        <title>Evolutionary transition to the ectomycorrhizal habit in the genomes of a hyperdiverse lineage of mushroom-forming fungi.</title>
        <authorList>
            <person name="Looney B."/>
            <person name="Miyauchi S."/>
            <person name="Morin E."/>
            <person name="Drula E."/>
            <person name="Courty P.E."/>
            <person name="Kohler A."/>
            <person name="Kuo A."/>
            <person name="LaButti K."/>
            <person name="Pangilinan J."/>
            <person name="Lipzen A."/>
            <person name="Riley R."/>
            <person name="Andreopoulos W."/>
            <person name="He G."/>
            <person name="Johnson J."/>
            <person name="Nolan M."/>
            <person name="Tritt A."/>
            <person name="Barry K.W."/>
            <person name="Grigoriev I.V."/>
            <person name="Nagy L.G."/>
            <person name="Hibbett D."/>
            <person name="Henrissat B."/>
            <person name="Matheny P.B."/>
            <person name="Labbe J."/>
            <person name="Martin F.M."/>
        </authorList>
    </citation>
    <scope>NUCLEOTIDE SEQUENCE</scope>
    <source>
        <strain evidence="1">EC-137</strain>
    </source>
</reference>
<keyword evidence="2" id="KW-1185">Reference proteome</keyword>
<name>A0ACB8QA22_9AGAM</name>
<sequence length="122" mass="13539">MLSASRPTPILPGDPALPIVSRFRRLGHLGDLDKCLGSLEDLEDATTAHQRVVALTSDGLPVEPFRLSNLSNVLVSRFDRRGDLYEAFAAKHRALDLIRNDRPSKLGYLNNFGIRHHPLAAF</sequence>
<accession>A0ACB8QA22</accession>
<evidence type="ECO:0000313" key="1">
    <source>
        <dbReference type="EMBL" id="KAI0028663.1"/>
    </source>
</evidence>
<organism evidence="1 2">
    <name type="scientific">Vararia minispora EC-137</name>
    <dbReference type="NCBI Taxonomy" id="1314806"/>
    <lineage>
        <taxon>Eukaryota</taxon>
        <taxon>Fungi</taxon>
        <taxon>Dikarya</taxon>
        <taxon>Basidiomycota</taxon>
        <taxon>Agaricomycotina</taxon>
        <taxon>Agaricomycetes</taxon>
        <taxon>Russulales</taxon>
        <taxon>Lachnocladiaceae</taxon>
        <taxon>Vararia</taxon>
    </lineage>
</organism>
<protein>
    <submittedName>
        <fullName evidence="1">Uncharacterized protein</fullName>
    </submittedName>
</protein>
<comment type="caution">
    <text evidence="1">The sequence shown here is derived from an EMBL/GenBank/DDBJ whole genome shotgun (WGS) entry which is preliminary data.</text>
</comment>
<reference evidence="1" key="1">
    <citation type="submission" date="2021-02" db="EMBL/GenBank/DDBJ databases">
        <authorList>
            <consortium name="DOE Joint Genome Institute"/>
            <person name="Ahrendt S."/>
            <person name="Looney B.P."/>
            <person name="Miyauchi S."/>
            <person name="Morin E."/>
            <person name="Drula E."/>
            <person name="Courty P.E."/>
            <person name="Chicoki N."/>
            <person name="Fauchery L."/>
            <person name="Kohler A."/>
            <person name="Kuo A."/>
            <person name="Labutti K."/>
            <person name="Pangilinan J."/>
            <person name="Lipzen A."/>
            <person name="Riley R."/>
            <person name="Andreopoulos W."/>
            <person name="He G."/>
            <person name="Johnson J."/>
            <person name="Barry K.W."/>
            <person name="Grigoriev I.V."/>
            <person name="Nagy L."/>
            <person name="Hibbett D."/>
            <person name="Henrissat B."/>
            <person name="Matheny P.B."/>
            <person name="Labbe J."/>
            <person name="Martin F."/>
        </authorList>
    </citation>
    <scope>NUCLEOTIDE SEQUENCE</scope>
    <source>
        <strain evidence="1">EC-137</strain>
    </source>
</reference>